<proteinExistence type="predicted"/>
<accession>A0A7Y6NMS8</accession>
<dbReference type="PANTHER" id="PTHR38043:SF1">
    <property type="entry name" value="PROTEIN HEMX"/>
    <property type="match status" value="1"/>
</dbReference>
<keyword evidence="2" id="KW-1185">Reference proteome</keyword>
<gene>
    <name evidence="1" type="ORF">HQN59_09345</name>
</gene>
<comment type="caution">
    <text evidence="1">The sequence shown here is derived from an EMBL/GenBank/DDBJ whole genome shotgun (WGS) entry which is preliminary data.</text>
</comment>
<evidence type="ECO:0000313" key="2">
    <source>
        <dbReference type="Proteomes" id="UP000529637"/>
    </source>
</evidence>
<dbReference type="GO" id="GO:0008168">
    <property type="term" value="F:methyltransferase activity"/>
    <property type="evidence" value="ECO:0007669"/>
    <property type="project" value="UniProtKB-KW"/>
</dbReference>
<keyword evidence="1" id="KW-0808">Transferase</keyword>
<dbReference type="Pfam" id="PF04375">
    <property type="entry name" value="HemX"/>
    <property type="match status" value="1"/>
</dbReference>
<organism evidence="1 2">
    <name type="scientific">Piscinibacter koreensis</name>
    <dbReference type="NCBI Taxonomy" id="2742824"/>
    <lineage>
        <taxon>Bacteria</taxon>
        <taxon>Pseudomonadati</taxon>
        <taxon>Pseudomonadota</taxon>
        <taxon>Betaproteobacteria</taxon>
        <taxon>Burkholderiales</taxon>
        <taxon>Sphaerotilaceae</taxon>
        <taxon>Piscinibacter</taxon>
    </lineage>
</organism>
<dbReference type="InterPro" id="IPR007470">
    <property type="entry name" value="HemX"/>
</dbReference>
<dbReference type="Proteomes" id="UP000529637">
    <property type="component" value="Unassembled WGS sequence"/>
</dbReference>
<dbReference type="PANTHER" id="PTHR38043">
    <property type="entry name" value="PROTEIN HEMX"/>
    <property type="match status" value="1"/>
</dbReference>
<dbReference type="EMBL" id="JABWMJ010000003">
    <property type="protein sequence ID" value="NUZ05969.1"/>
    <property type="molecule type" value="Genomic_DNA"/>
</dbReference>
<protein>
    <submittedName>
        <fullName evidence="1">Uroporphyrinogen-III C-methyltransferase</fullName>
    </submittedName>
</protein>
<sequence>MGVAVIAVALLGSVFLAWRADQRMRNVERELVKRQHDADTRIAEAAVLARQAQDSVRDAAAKVALLQARVDEVAVQRGQFEELIQSLARSRDENVAVDIDAAVRVALQQSALTGSLEPLVATLRQSDERLARINQPRLDPVRRAIARDLERVRGVSLADVPSLVAKLDEVTRLVDDLPLLSASARAEPARRATAVAAPASAASAPAWFGARQVDAVWSFVVDHIWNEAKSLVRVTRIERPEGMLVAPDQSFFLRENLKLRLLNARLALLSRQFDTAQGDLQTVRGALDRYFDRSARRTQHAADLLQQVAQHARQVNLPRPDETLAALATAGVR</sequence>
<name>A0A7Y6NMS8_9BURK</name>
<reference evidence="1 2" key="1">
    <citation type="submission" date="2020-06" db="EMBL/GenBank/DDBJ databases">
        <title>Schlegella sp. ID0723 isolated from air conditioner.</title>
        <authorList>
            <person name="Kim D.Y."/>
            <person name="Kim D.-U."/>
        </authorList>
    </citation>
    <scope>NUCLEOTIDE SEQUENCE [LARGE SCALE GENOMIC DNA]</scope>
    <source>
        <strain evidence="1 2">ID0723</strain>
    </source>
</reference>
<dbReference type="AlphaFoldDB" id="A0A7Y6NMS8"/>
<keyword evidence="1" id="KW-0489">Methyltransferase</keyword>
<evidence type="ECO:0000313" key="1">
    <source>
        <dbReference type="EMBL" id="NUZ05969.1"/>
    </source>
</evidence>
<dbReference type="GO" id="GO:0032259">
    <property type="term" value="P:methylation"/>
    <property type="evidence" value="ECO:0007669"/>
    <property type="project" value="UniProtKB-KW"/>
</dbReference>